<evidence type="ECO:0000256" key="2">
    <source>
        <dbReference type="ARBA" id="ARBA00022617"/>
    </source>
</evidence>
<dbReference type="PRINTS" id="PR00385">
    <property type="entry name" value="P450"/>
</dbReference>
<dbReference type="GO" id="GO:0008395">
    <property type="term" value="F:steroid hydroxylase activity"/>
    <property type="evidence" value="ECO:0007669"/>
    <property type="project" value="TreeGrafter"/>
</dbReference>
<proteinExistence type="inferred from homology"/>
<keyword evidence="5" id="KW-0408">Iron</keyword>
<dbReference type="GO" id="GO:0005506">
    <property type="term" value="F:iron ion binding"/>
    <property type="evidence" value="ECO:0007669"/>
    <property type="project" value="InterPro"/>
</dbReference>
<evidence type="ECO:0000256" key="4">
    <source>
        <dbReference type="ARBA" id="ARBA00023002"/>
    </source>
</evidence>
<dbReference type="EMBL" id="OB710896">
    <property type="protein sequence ID" value="CAD7238888.1"/>
    <property type="molecule type" value="Genomic_DNA"/>
</dbReference>
<dbReference type="PANTHER" id="PTHR24302:SF15">
    <property type="entry name" value="FATTY-ACID PEROXYGENASE"/>
    <property type="match status" value="1"/>
</dbReference>
<dbReference type="GO" id="GO:0020037">
    <property type="term" value="F:heme binding"/>
    <property type="evidence" value="ECO:0007669"/>
    <property type="project" value="InterPro"/>
</dbReference>
<name>A0A7R8X0V3_9CRUS</name>
<comment type="similarity">
    <text evidence="1">Belongs to the cytochrome P450 family.</text>
</comment>
<dbReference type="InterPro" id="IPR036396">
    <property type="entry name" value="Cyt_P450_sf"/>
</dbReference>
<evidence type="ECO:0000256" key="5">
    <source>
        <dbReference type="ARBA" id="ARBA00023004"/>
    </source>
</evidence>
<keyword evidence="6" id="KW-0503">Monooxygenase</keyword>
<evidence type="ECO:0000313" key="7">
    <source>
        <dbReference type="EMBL" id="CAD7238888.1"/>
    </source>
</evidence>
<accession>A0A7R8X0V3</accession>
<dbReference type="AlphaFoldDB" id="A0A7R8X0V3"/>
<organism evidence="7">
    <name type="scientific">Cyprideis torosa</name>
    <dbReference type="NCBI Taxonomy" id="163714"/>
    <lineage>
        <taxon>Eukaryota</taxon>
        <taxon>Metazoa</taxon>
        <taxon>Ecdysozoa</taxon>
        <taxon>Arthropoda</taxon>
        <taxon>Crustacea</taxon>
        <taxon>Oligostraca</taxon>
        <taxon>Ostracoda</taxon>
        <taxon>Podocopa</taxon>
        <taxon>Podocopida</taxon>
        <taxon>Cytherocopina</taxon>
        <taxon>Cytheroidea</taxon>
        <taxon>Cytherideidae</taxon>
        <taxon>Cyprideis</taxon>
    </lineage>
</organism>
<dbReference type="SUPFAM" id="SSF48264">
    <property type="entry name" value="Cytochrome P450"/>
    <property type="match status" value="1"/>
</dbReference>
<keyword evidence="4" id="KW-0560">Oxidoreductase</keyword>
<evidence type="ECO:0000256" key="1">
    <source>
        <dbReference type="ARBA" id="ARBA00010617"/>
    </source>
</evidence>
<dbReference type="GO" id="GO:0016705">
    <property type="term" value="F:oxidoreductase activity, acting on paired donors, with incorporation or reduction of molecular oxygen"/>
    <property type="evidence" value="ECO:0007669"/>
    <property type="project" value="InterPro"/>
</dbReference>
<sequence>MELLMKALPNGFGGDSFNYFLDVGRRALAERRRNATWGNEFFDLLLKAQQQEQEKGNAGKPQNQSDTVITEEMVLAQGIQFLIAGYETTSTLLSTAVFSLAVNKKCQEKLYDEVSVKYHQFVSTGNIGLLHEMVNECQYLDQIIHEALRLYPSLTTLERTAVADTSIGGMKIPKGQVIQIPV</sequence>
<protein>
    <submittedName>
        <fullName evidence="7">Uncharacterized protein</fullName>
    </submittedName>
</protein>
<keyword evidence="3" id="KW-0479">Metal-binding</keyword>
<evidence type="ECO:0000256" key="6">
    <source>
        <dbReference type="ARBA" id="ARBA00023033"/>
    </source>
</evidence>
<reference evidence="7" key="1">
    <citation type="submission" date="2020-11" db="EMBL/GenBank/DDBJ databases">
        <authorList>
            <person name="Tran Van P."/>
        </authorList>
    </citation>
    <scope>NUCLEOTIDE SEQUENCE</scope>
</reference>
<dbReference type="PANTHER" id="PTHR24302">
    <property type="entry name" value="CYTOCHROME P450 FAMILY 3"/>
    <property type="match status" value="1"/>
</dbReference>
<dbReference type="Gene3D" id="1.10.630.10">
    <property type="entry name" value="Cytochrome P450"/>
    <property type="match status" value="1"/>
</dbReference>
<dbReference type="OrthoDB" id="1470350at2759"/>
<dbReference type="InterPro" id="IPR050705">
    <property type="entry name" value="Cytochrome_P450_3A"/>
</dbReference>
<dbReference type="InterPro" id="IPR001128">
    <property type="entry name" value="Cyt_P450"/>
</dbReference>
<dbReference type="Pfam" id="PF00067">
    <property type="entry name" value="p450"/>
    <property type="match status" value="1"/>
</dbReference>
<keyword evidence="2" id="KW-0349">Heme</keyword>
<gene>
    <name evidence="7" type="ORF">CTOB1V02_LOCUS16703</name>
</gene>
<evidence type="ECO:0000256" key="3">
    <source>
        <dbReference type="ARBA" id="ARBA00022723"/>
    </source>
</evidence>
<feature type="non-terminal residue" evidence="7">
    <location>
        <position position="182"/>
    </location>
</feature>